<dbReference type="PROSITE" id="PS01173">
    <property type="entry name" value="LIPASE_GDXG_HIS"/>
    <property type="match status" value="1"/>
</dbReference>
<evidence type="ECO:0000313" key="4">
    <source>
        <dbReference type="EMBL" id="KAL3507920.1"/>
    </source>
</evidence>
<name>A0ABD2YKL3_9GENT</name>
<dbReference type="InterPro" id="IPR050466">
    <property type="entry name" value="Carboxylest/Gibb_receptor"/>
</dbReference>
<protein>
    <recommendedName>
        <fullName evidence="3">Alpha/beta hydrolase fold-3 domain-containing protein</fullName>
    </recommendedName>
</protein>
<evidence type="ECO:0000256" key="2">
    <source>
        <dbReference type="ARBA" id="ARBA00022801"/>
    </source>
</evidence>
<evidence type="ECO:0000256" key="1">
    <source>
        <dbReference type="ARBA" id="ARBA00010515"/>
    </source>
</evidence>
<evidence type="ECO:0000313" key="5">
    <source>
        <dbReference type="Proteomes" id="UP001630127"/>
    </source>
</evidence>
<dbReference type="GO" id="GO:0016787">
    <property type="term" value="F:hydrolase activity"/>
    <property type="evidence" value="ECO:0007669"/>
    <property type="project" value="UniProtKB-KW"/>
</dbReference>
<dbReference type="EMBL" id="JBJUIK010000013">
    <property type="protein sequence ID" value="KAL3507920.1"/>
    <property type="molecule type" value="Genomic_DNA"/>
</dbReference>
<dbReference type="InterPro" id="IPR013094">
    <property type="entry name" value="AB_hydrolase_3"/>
</dbReference>
<evidence type="ECO:0000259" key="3">
    <source>
        <dbReference type="Pfam" id="PF07859"/>
    </source>
</evidence>
<gene>
    <name evidence="4" type="ORF">ACH5RR_033302</name>
</gene>
<sequence>MASADSKEVEIDLSPVLKVYKDGRVERLFGSPHVPPSLDDPITHVSSKDITISPNVSARIYLPKIIEPNQKLPILVYFHGGGFALESAFSFLDHRYINLLASKAECLVVSVEYRLAPEHPLPACYEDCWAALQWVASHVVVDDKCSDTGKEEWVVGYGNFDRIYMGGDSAGGNIVHNMAIRAGVESLFGRVKIFGAFLSHPYFWDKIKNQENDEEESLAYRLFMFVYPSAPGGINNPMINPLADGAPKLSGLACSKWLVCTAEKDQLREITLRYVDAVKKSGWKGELECVDVEGEDHCFHMFDPDTEKAKTLINRLASFIKN</sequence>
<dbReference type="PANTHER" id="PTHR23024">
    <property type="entry name" value="ARYLACETAMIDE DEACETYLASE"/>
    <property type="match status" value="1"/>
</dbReference>
<dbReference type="AlphaFoldDB" id="A0ABD2YKL3"/>
<comment type="similarity">
    <text evidence="1">Belongs to the 'GDXG' lipolytic enzyme family.</text>
</comment>
<proteinExistence type="inferred from homology"/>
<dbReference type="Gene3D" id="3.40.50.1820">
    <property type="entry name" value="alpha/beta hydrolase"/>
    <property type="match status" value="1"/>
</dbReference>
<dbReference type="Proteomes" id="UP001630127">
    <property type="component" value="Unassembled WGS sequence"/>
</dbReference>
<feature type="domain" description="Alpha/beta hydrolase fold-3" evidence="3">
    <location>
        <begin position="75"/>
        <end position="301"/>
    </location>
</feature>
<comment type="caution">
    <text evidence="4">The sequence shown here is derived from an EMBL/GenBank/DDBJ whole genome shotgun (WGS) entry which is preliminary data.</text>
</comment>
<organism evidence="4 5">
    <name type="scientific">Cinchona calisaya</name>
    <dbReference type="NCBI Taxonomy" id="153742"/>
    <lineage>
        <taxon>Eukaryota</taxon>
        <taxon>Viridiplantae</taxon>
        <taxon>Streptophyta</taxon>
        <taxon>Embryophyta</taxon>
        <taxon>Tracheophyta</taxon>
        <taxon>Spermatophyta</taxon>
        <taxon>Magnoliopsida</taxon>
        <taxon>eudicotyledons</taxon>
        <taxon>Gunneridae</taxon>
        <taxon>Pentapetalae</taxon>
        <taxon>asterids</taxon>
        <taxon>lamiids</taxon>
        <taxon>Gentianales</taxon>
        <taxon>Rubiaceae</taxon>
        <taxon>Cinchonoideae</taxon>
        <taxon>Cinchoneae</taxon>
        <taxon>Cinchona</taxon>
    </lineage>
</organism>
<dbReference type="SUPFAM" id="SSF53474">
    <property type="entry name" value="alpha/beta-Hydrolases"/>
    <property type="match status" value="1"/>
</dbReference>
<keyword evidence="5" id="KW-1185">Reference proteome</keyword>
<dbReference type="InterPro" id="IPR002168">
    <property type="entry name" value="Lipase_GDXG_HIS_AS"/>
</dbReference>
<keyword evidence="2" id="KW-0378">Hydrolase</keyword>
<dbReference type="InterPro" id="IPR029058">
    <property type="entry name" value="AB_hydrolase_fold"/>
</dbReference>
<accession>A0ABD2YKL3</accession>
<dbReference type="PANTHER" id="PTHR23024:SF551">
    <property type="entry name" value="2-HYDROXYISOFLAVANONE DEHYDRATASE-LIKE"/>
    <property type="match status" value="1"/>
</dbReference>
<dbReference type="Pfam" id="PF07859">
    <property type="entry name" value="Abhydrolase_3"/>
    <property type="match status" value="1"/>
</dbReference>
<reference evidence="4 5" key="1">
    <citation type="submission" date="2024-11" db="EMBL/GenBank/DDBJ databases">
        <title>A near-complete genome assembly of Cinchona calisaya.</title>
        <authorList>
            <person name="Lian D.C."/>
            <person name="Zhao X.W."/>
            <person name="Wei L."/>
        </authorList>
    </citation>
    <scope>NUCLEOTIDE SEQUENCE [LARGE SCALE GENOMIC DNA]</scope>
    <source>
        <tissue evidence="4">Nenye</tissue>
    </source>
</reference>